<evidence type="ECO:0000313" key="2">
    <source>
        <dbReference type="EMBL" id="KFH44906.1"/>
    </source>
</evidence>
<organism evidence="2 3">
    <name type="scientific">Hapsidospora chrysogenum (strain ATCC 11550 / CBS 779.69 / DSM 880 / IAM 14645 / JCM 23072 / IMI 49137)</name>
    <name type="common">Acremonium chrysogenum</name>
    <dbReference type="NCBI Taxonomy" id="857340"/>
    <lineage>
        <taxon>Eukaryota</taxon>
        <taxon>Fungi</taxon>
        <taxon>Dikarya</taxon>
        <taxon>Ascomycota</taxon>
        <taxon>Pezizomycotina</taxon>
        <taxon>Sordariomycetes</taxon>
        <taxon>Hypocreomycetidae</taxon>
        <taxon>Hypocreales</taxon>
        <taxon>Bionectriaceae</taxon>
        <taxon>Hapsidospora</taxon>
    </lineage>
</organism>
<dbReference type="EMBL" id="JPKY01000040">
    <property type="protein sequence ID" value="KFH44906.1"/>
    <property type="molecule type" value="Genomic_DNA"/>
</dbReference>
<reference evidence="3" key="1">
    <citation type="journal article" date="2014" name="Genome Announc.">
        <title>Genome sequence and annotation of Acremonium chrysogenum, producer of the beta-lactam antibiotic cephalosporin C.</title>
        <authorList>
            <person name="Terfehr D."/>
            <person name="Dahlmann T.A."/>
            <person name="Specht T."/>
            <person name="Zadra I."/>
            <person name="Kuernsteiner H."/>
            <person name="Kueck U."/>
        </authorList>
    </citation>
    <scope>NUCLEOTIDE SEQUENCE [LARGE SCALE GENOMIC DNA]</scope>
    <source>
        <strain evidence="3">ATCC 11550 / CBS 779.69 / DSM 880 / IAM 14645 / JCM 23072 / IMI 49137</strain>
    </source>
</reference>
<dbReference type="Proteomes" id="UP000029964">
    <property type="component" value="Unassembled WGS sequence"/>
</dbReference>
<accession>A0A086T6C4</accession>
<evidence type="ECO:0000313" key="3">
    <source>
        <dbReference type="Proteomes" id="UP000029964"/>
    </source>
</evidence>
<gene>
    <name evidence="2" type="ORF">ACRE_042640</name>
</gene>
<protein>
    <submittedName>
        <fullName evidence="2">Uncharacterized protein</fullName>
    </submittedName>
</protein>
<proteinExistence type="predicted"/>
<name>A0A086T6C4_HAPC1</name>
<comment type="caution">
    <text evidence="2">The sequence shown here is derived from an EMBL/GenBank/DDBJ whole genome shotgun (WGS) entry which is preliminary data.</text>
</comment>
<evidence type="ECO:0000256" key="1">
    <source>
        <dbReference type="SAM" id="MobiDB-lite"/>
    </source>
</evidence>
<dbReference type="AlphaFoldDB" id="A0A086T6C4"/>
<dbReference type="HOGENOM" id="CLU_2922060_0_0_1"/>
<keyword evidence="3" id="KW-1185">Reference proteome</keyword>
<dbReference type="OrthoDB" id="5078320at2759"/>
<feature type="region of interest" description="Disordered" evidence="1">
    <location>
        <begin position="37"/>
        <end position="61"/>
    </location>
</feature>
<sequence>MQCKAEAYTVMTPIPGFIPRRLAIDTLDSPTEIVPPPTPPSALPAAVDQCPRGTISSRLSR</sequence>